<evidence type="ECO:0000313" key="2">
    <source>
        <dbReference type="Proteomes" id="UP000319424"/>
    </source>
</evidence>
<name>A0A552UZU6_9FIRM</name>
<dbReference type="EMBL" id="VJXW01000017">
    <property type="protein sequence ID" value="TRW23746.1"/>
    <property type="molecule type" value="Genomic_DNA"/>
</dbReference>
<sequence>MCTTKEKESITMKKDLLERLEAEVKACKRYAENSIKKSKEGKIGAAINLLDIAGTAKKCADQVHEELWEVSKGNLTDEEFQLFAESETLDRELKKAYKELNIARKR</sequence>
<proteinExistence type="predicted"/>
<dbReference type="OrthoDB" id="3243014at2"/>
<reference evidence="1 2" key="1">
    <citation type="submission" date="2019-07" db="EMBL/GenBank/DDBJ databases">
        <title>Criibacterium bergeronii gen. nov., sp. nov. isolated from human clinical samples.</title>
        <authorList>
            <person name="Maheux A.F."/>
            <person name="Boudreau D.K."/>
            <person name="Berube E."/>
            <person name="Brodeur S."/>
            <person name="Bernard K.A."/>
            <person name="Abed J.Y."/>
            <person name="Ducrey E."/>
            <person name="Guay E.F."/>
            <person name="Raymond F."/>
            <person name="Corbeil J."/>
            <person name="Domingo M.-C."/>
            <person name="Roy P.H."/>
            <person name="Boissinot M."/>
            <person name="Tocheva E.I."/>
            <person name="Omar R.F."/>
        </authorList>
    </citation>
    <scope>NUCLEOTIDE SEQUENCE [LARGE SCALE GENOMIC DNA]</scope>
    <source>
        <strain evidence="1 2">CCRI-24246</strain>
    </source>
</reference>
<accession>A0A552UZU6</accession>
<gene>
    <name evidence="1" type="ORF">FL857_09710</name>
</gene>
<organism evidence="1 2">
    <name type="scientific">Criibacterium bergeronii</name>
    <dbReference type="NCBI Taxonomy" id="1871336"/>
    <lineage>
        <taxon>Bacteria</taxon>
        <taxon>Bacillati</taxon>
        <taxon>Bacillota</taxon>
        <taxon>Clostridia</taxon>
        <taxon>Peptostreptococcales</taxon>
        <taxon>Filifactoraceae</taxon>
        <taxon>Criibacterium</taxon>
    </lineage>
</organism>
<comment type="caution">
    <text evidence="1">The sequence shown here is derived from an EMBL/GenBank/DDBJ whole genome shotgun (WGS) entry which is preliminary data.</text>
</comment>
<dbReference type="Proteomes" id="UP000319424">
    <property type="component" value="Unassembled WGS sequence"/>
</dbReference>
<evidence type="ECO:0000313" key="1">
    <source>
        <dbReference type="EMBL" id="TRW23746.1"/>
    </source>
</evidence>
<protein>
    <submittedName>
        <fullName evidence="1">Transcriptional regulator</fullName>
    </submittedName>
</protein>
<dbReference type="AlphaFoldDB" id="A0A552UZU6"/>